<sequence>MHNGTEIECGGFTFASNFDSGNLARVELVAKKQTVPSSSDKNPSSNAEEVPDFEFNIWTKPDCAGTEYQNNNSTWFYFGVKGGAPFSVVKLTLMNLNKQTKMYSQGMAPVYRVVPGRPHWDRIREKPTYITGHDVHTLVLTVLPASLVTTDRTTDDKIRDQIPVGSAESIFLLSLNVNADALPLNSTFLILNTFV</sequence>
<evidence type="ECO:0000259" key="2">
    <source>
        <dbReference type="Pfam" id="PF18027"/>
    </source>
</evidence>
<comment type="cofactor">
    <cofactor evidence="1">
        <name>Zn(2+)</name>
        <dbReference type="ChEBI" id="CHEBI:29105"/>
    </cofactor>
</comment>
<dbReference type="Pfam" id="PF18027">
    <property type="entry name" value="Pepdidase_M14_N"/>
    <property type="match status" value="1"/>
</dbReference>
<gene>
    <name evidence="3" type="ORF">TGEB3V08_LOCUS10159</name>
</gene>
<accession>A0A7R9K6R7</accession>
<dbReference type="Gene3D" id="2.60.40.3120">
    <property type="match status" value="1"/>
</dbReference>
<name>A0A7R9K6R7_TIMGE</name>
<protein>
    <recommendedName>
        <fullName evidence="2">Cytosolic carboxypeptidase N-terminal domain-containing protein</fullName>
    </recommendedName>
</protein>
<dbReference type="EMBL" id="OE845416">
    <property type="protein sequence ID" value="CAD7607312.1"/>
    <property type="molecule type" value="Genomic_DNA"/>
</dbReference>
<evidence type="ECO:0000256" key="1">
    <source>
        <dbReference type="ARBA" id="ARBA00001947"/>
    </source>
</evidence>
<reference evidence="3" key="1">
    <citation type="submission" date="2020-11" db="EMBL/GenBank/DDBJ databases">
        <authorList>
            <person name="Tran Van P."/>
        </authorList>
    </citation>
    <scope>NUCLEOTIDE SEQUENCE</scope>
</reference>
<dbReference type="PANTHER" id="PTHR12756">
    <property type="entry name" value="CYTOSOLIC CARBOXYPEPTIDASE"/>
    <property type="match status" value="1"/>
</dbReference>
<dbReference type="InterPro" id="IPR040626">
    <property type="entry name" value="Pepdidase_M14_N"/>
</dbReference>
<dbReference type="InterPro" id="IPR050821">
    <property type="entry name" value="Cytosolic_carboxypeptidase"/>
</dbReference>
<dbReference type="PANTHER" id="PTHR12756:SF12">
    <property type="entry name" value="CYTOSOLIC CARBOXYPEPTIDASE-LIKE PROTEIN 5"/>
    <property type="match status" value="1"/>
</dbReference>
<evidence type="ECO:0000313" key="3">
    <source>
        <dbReference type="EMBL" id="CAD7607312.1"/>
    </source>
</evidence>
<organism evidence="3">
    <name type="scientific">Timema genevievae</name>
    <name type="common">Walking stick</name>
    <dbReference type="NCBI Taxonomy" id="629358"/>
    <lineage>
        <taxon>Eukaryota</taxon>
        <taxon>Metazoa</taxon>
        <taxon>Ecdysozoa</taxon>
        <taxon>Arthropoda</taxon>
        <taxon>Hexapoda</taxon>
        <taxon>Insecta</taxon>
        <taxon>Pterygota</taxon>
        <taxon>Neoptera</taxon>
        <taxon>Polyneoptera</taxon>
        <taxon>Phasmatodea</taxon>
        <taxon>Timematodea</taxon>
        <taxon>Timematoidea</taxon>
        <taxon>Timematidae</taxon>
        <taxon>Timema</taxon>
    </lineage>
</organism>
<dbReference type="AlphaFoldDB" id="A0A7R9K6R7"/>
<proteinExistence type="predicted"/>
<feature type="domain" description="Cytosolic carboxypeptidase N-terminal" evidence="2">
    <location>
        <begin position="15"/>
        <end position="128"/>
    </location>
</feature>